<feature type="transmembrane region" description="Helical" evidence="6">
    <location>
        <begin position="422"/>
        <end position="439"/>
    </location>
</feature>
<feature type="transmembrane region" description="Helical" evidence="6">
    <location>
        <begin position="322"/>
        <end position="343"/>
    </location>
</feature>
<organism evidence="7 8">
    <name type="scientific">Aquimarina brevivitae</name>
    <dbReference type="NCBI Taxonomy" id="323412"/>
    <lineage>
        <taxon>Bacteria</taxon>
        <taxon>Pseudomonadati</taxon>
        <taxon>Bacteroidota</taxon>
        <taxon>Flavobacteriia</taxon>
        <taxon>Flavobacteriales</taxon>
        <taxon>Flavobacteriaceae</taxon>
        <taxon>Aquimarina</taxon>
    </lineage>
</organism>
<evidence type="ECO:0000313" key="7">
    <source>
        <dbReference type="EMBL" id="RZS99300.1"/>
    </source>
</evidence>
<comment type="subcellular location">
    <subcellularLocation>
        <location evidence="1">Cell membrane</location>
        <topology evidence="1">Multi-pass membrane protein</topology>
    </subcellularLocation>
</comment>
<dbReference type="AlphaFoldDB" id="A0A4Q7PHM9"/>
<dbReference type="GO" id="GO:0005886">
    <property type="term" value="C:plasma membrane"/>
    <property type="evidence" value="ECO:0007669"/>
    <property type="project" value="UniProtKB-SubCell"/>
</dbReference>
<sequence length="487" mass="54845">MILSLLITRILLIELGVIDYGIYNLIMGVVGLLAFLNSAMAVSTQRYLSFYIGAKQHYKLKKVFYSSICLHLGLAIIVLFVLELAGLFLFDGFLTIPEDRTSAAKFIYQCLVATSFITISFVPFEASIISHEKLVFESIVSIIEVLLKLLSAFCISLILDNKLETYALCIVGITLITRVIKAFYCFKNFNECQLFLKGLFDLNIFKEMSSFAGWNSFGALCGVAKNQGLAVIMNLFFGTIVNAAFGIAAQVGSQIFSFSSNMLKAVNPQIMKNEGMGERKSMITLSLRATKFSFFLLSFLLIPFALNIVFIFKIWLKDIPEHTIIFALLYLGGTLTNQLTIGLQTAIQSGGNIKLYQSIVGSILLLNLPVAFFIYYLGYPAYYGLISFILIELLACFFRLFISRKILGLSIRQYYRDVLLKIIPPFAITFIICAIPAFILPHSFVRLVVTGILSILSYSLMFYYLGMDPFEREQLIKIKEKLLTFKR</sequence>
<protein>
    <submittedName>
        <fullName evidence="7">Na+-driven multidrug efflux pump</fullName>
    </submittedName>
</protein>
<name>A0A4Q7PHM9_9FLAO</name>
<evidence type="ECO:0000256" key="3">
    <source>
        <dbReference type="ARBA" id="ARBA00022692"/>
    </source>
</evidence>
<keyword evidence="8" id="KW-1185">Reference proteome</keyword>
<proteinExistence type="predicted"/>
<evidence type="ECO:0000256" key="6">
    <source>
        <dbReference type="SAM" id="Phobius"/>
    </source>
</evidence>
<dbReference type="PANTHER" id="PTHR30250:SF26">
    <property type="entry name" value="PSMA PROTEIN"/>
    <property type="match status" value="1"/>
</dbReference>
<feature type="transmembrane region" description="Helical" evidence="6">
    <location>
        <begin position="102"/>
        <end position="122"/>
    </location>
</feature>
<dbReference type="InterPro" id="IPR050833">
    <property type="entry name" value="Poly_Biosynth_Transport"/>
</dbReference>
<evidence type="ECO:0000256" key="2">
    <source>
        <dbReference type="ARBA" id="ARBA00022475"/>
    </source>
</evidence>
<dbReference type="Proteomes" id="UP000292262">
    <property type="component" value="Unassembled WGS sequence"/>
</dbReference>
<accession>A0A4Q7PHM9</accession>
<evidence type="ECO:0000256" key="4">
    <source>
        <dbReference type="ARBA" id="ARBA00022989"/>
    </source>
</evidence>
<keyword evidence="5 6" id="KW-0472">Membrane</keyword>
<evidence type="ECO:0000256" key="5">
    <source>
        <dbReference type="ARBA" id="ARBA00023136"/>
    </source>
</evidence>
<feature type="transmembrane region" description="Helical" evidence="6">
    <location>
        <begin position="134"/>
        <end position="159"/>
    </location>
</feature>
<dbReference type="EMBL" id="SGXE01000001">
    <property type="protein sequence ID" value="RZS99300.1"/>
    <property type="molecule type" value="Genomic_DNA"/>
</dbReference>
<keyword evidence="3 6" id="KW-0812">Transmembrane</keyword>
<feature type="transmembrane region" description="Helical" evidence="6">
    <location>
        <begin position="20"/>
        <end position="42"/>
    </location>
</feature>
<feature type="transmembrane region" description="Helical" evidence="6">
    <location>
        <begin position="382"/>
        <end position="402"/>
    </location>
</feature>
<feature type="transmembrane region" description="Helical" evidence="6">
    <location>
        <begin position="445"/>
        <end position="465"/>
    </location>
</feature>
<feature type="transmembrane region" description="Helical" evidence="6">
    <location>
        <begin position="355"/>
        <end position="376"/>
    </location>
</feature>
<evidence type="ECO:0000256" key="1">
    <source>
        <dbReference type="ARBA" id="ARBA00004651"/>
    </source>
</evidence>
<dbReference type="PANTHER" id="PTHR30250">
    <property type="entry name" value="PST FAMILY PREDICTED COLANIC ACID TRANSPORTER"/>
    <property type="match status" value="1"/>
</dbReference>
<keyword evidence="4 6" id="KW-1133">Transmembrane helix</keyword>
<feature type="transmembrane region" description="Helical" evidence="6">
    <location>
        <begin position="63"/>
        <end position="90"/>
    </location>
</feature>
<feature type="transmembrane region" description="Helical" evidence="6">
    <location>
        <begin position="292"/>
        <end position="316"/>
    </location>
</feature>
<feature type="transmembrane region" description="Helical" evidence="6">
    <location>
        <begin position="165"/>
        <end position="186"/>
    </location>
</feature>
<evidence type="ECO:0000313" key="8">
    <source>
        <dbReference type="Proteomes" id="UP000292262"/>
    </source>
</evidence>
<gene>
    <name evidence="7" type="ORF">EV197_0509</name>
</gene>
<keyword evidence="2" id="KW-1003">Cell membrane</keyword>
<reference evidence="7 8" key="1">
    <citation type="submission" date="2019-02" db="EMBL/GenBank/DDBJ databases">
        <title>Genomic Encyclopedia of Type Strains, Phase IV (KMG-IV): sequencing the most valuable type-strain genomes for metagenomic binning, comparative biology and taxonomic classification.</title>
        <authorList>
            <person name="Goeker M."/>
        </authorList>
    </citation>
    <scope>NUCLEOTIDE SEQUENCE [LARGE SCALE GENOMIC DNA]</scope>
    <source>
        <strain evidence="7 8">DSM 17196</strain>
    </source>
</reference>
<comment type="caution">
    <text evidence="7">The sequence shown here is derived from an EMBL/GenBank/DDBJ whole genome shotgun (WGS) entry which is preliminary data.</text>
</comment>